<keyword evidence="4" id="KW-0238">DNA-binding</keyword>
<keyword evidence="5" id="KW-0804">Transcription</keyword>
<dbReference type="InterPro" id="IPR039420">
    <property type="entry name" value="WalR-like"/>
</dbReference>
<sequence length="168" mass="18574">MVEDDTPSRQLLVRRLSHAGWQVLDAPDGPSALEIVATHALSGILLDMGLPGMNGLEVLQRIRQNSTPLSLPIIMVTAFDERDYLVEALSKGANDFVSKPVDFSALKARLKAHLDLAETSKILSNLQARQELILRGANDGIWELDVQSGRLNHSQRWLDLLQYSGPQI</sequence>
<keyword evidence="3" id="KW-0805">Transcription regulation</keyword>
<dbReference type="CDD" id="cd17574">
    <property type="entry name" value="REC_OmpR"/>
    <property type="match status" value="1"/>
</dbReference>
<gene>
    <name evidence="8" type="ORF">HAP95_07705</name>
</gene>
<dbReference type="SMART" id="SM00448">
    <property type="entry name" value="REC"/>
    <property type="match status" value="1"/>
</dbReference>
<protein>
    <submittedName>
        <fullName evidence="8">Response regulator</fullName>
    </submittedName>
</protein>
<proteinExistence type="predicted"/>
<evidence type="ECO:0000256" key="6">
    <source>
        <dbReference type="PROSITE-ProRule" id="PRU00169"/>
    </source>
</evidence>
<evidence type="ECO:0000256" key="1">
    <source>
        <dbReference type="ARBA" id="ARBA00022553"/>
    </source>
</evidence>
<feature type="modified residue" description="4-aspartylphosphate" evidence="6">
    <location>
        <position position="47"/>
    </location>
</feature>
<dbReference type="InterPro" id="IPR011006">
    <property type="entry name" value="CheY-like_superfamily"/>
</dbReference>
<evidence type="ECO:0000256" key="3">
    <source>
        <dbReference type="ARBA" id="ARBA00023015"/>
    </source>
</evidence>
<evidence type="ECO:0000259" key="7">
    <source>
        <dbReference type="PROSITE" id="PS50110"/>
    </source>
</evidence>
<dbReference type="Proteomes" id="UP000755654">
    <property type="component" value="Unassembled WGS sequence"/>
</dbReference>
<dbReference type="RefSeq" id="WP_215883689.1">
    <property type="nucleotide sequence ID" value="NZ_JAAOMP010000087.1"/>
</dbReference>
<evidence type="ECO:0000256" key="2">
    <source>
        <dbReference type="ARBA" id="ARBA00023012"/>
    </source>
</evidence>
<keyword evidence="9" id="KW-1185">Reference proteome</keyword>
<accession>A0ABS6A048</accession>
<reference evidence="8 9" key="1">
    <citation type="journal article" date="2021" name="ISME J.">
        <title>Genomic evolution of the class Acidithiobacillia: deep-branching Proteobacteria living in extreme acidic conditions.</title>
        <authorList>
            <person name="Moya-Beltran A."/>
            <person name="Beard S."/>
            <person name="Rojas-Villalobos C."/>
            <person name="Issotta F."/>
            <person name="Gallardo Y."/>
            <person name="Ulloa R."/>
            <person name="Giaveno A."/>
            <person name="Degli Esposti M."/>
            <person name="Johnson D.B."/>
            <person name="Quatrini R."/>
        </authorList>
    </citation>
    <scope>NUCLEOTIDE SEQUENCE [LARGE SCALE GENOMIC DNA]</scope>
    <source>
        <strain evidence="8 9">RW2</strain>
    </source>
</reference>
<comment type="caution">
    <text evidence="8">The sequence shown here is derived from an EMBL/GenBank/DDBJ whole genome shotgun (WGS) entry which is preliminary data.</text>
</comment>
<dbReference type="PROSITE" id="PS50110">
    <property type="entry name" value="RESPONSE_REGULATORY"/>
    <property type="match status" value="1"/>
</dbReference>
<evidence type="ECO:0000256" key="5">
    <source>
        <dbReference type="ARBA" id="ARBA00023163"/>
    </source>
</evidence>
<dbReference type="InterPro" id="IPR001789">
    <property type="entry name" value="Sig_transdc_resp-reg_receiver"/>
</dbReference>
<dbReference type="EMBL" id="JAAOMP010000087">
    <property type="protein sequence ID" value="MBU2760035.1"/>
    <property type="molecule type" value="Genomic_DNA"/>
</dbReference>
<dbReference type="Gene3D" id="3.30.450.20">
    <property type="entry name" value="PAS domain"/>
    <property type="match status" value="1"/>
</dbReference>
<keyword evidence="2" id="KW-0902">Two-component regulatory system</keyword>
<name>A0ABS6A048_9PROT</name>
<dbReference type="SUPFAM" id="SSF52172">
    <property type="entry name" value="CheY-like"/>
    <property type="match status" value="1"/>
</dbReference>
<dbReference type="PANTHER" id="PTHR48111:SF1">
    <property type="entry name" value="TWO-COMPONENT RESPONSE REGULATOR ORR33"/>
    <property type="match status" value="1"/>
</dbReference>
<evidence type="ECO:0000313" key="9">
    <source>
        <dbReference type="Proteomes" id="UP000755654"/>
    </source>
</evidence>
<dbReference type="Pfam" id="PF00072">
    <property type="entry name" value="Response_reg"/>
    <property type="match status" value="1"/>
</dbReference>
<dbReference type="PANTHER" id="PTHR48111">
    <property type="entry name" value="REGULATOR OF RPOS"/>
    <property type="match status" value="1"/>
</dbReference>
<organism evidence="8 9">
    <name type="scientific">Acidithiobacillus sulfurivorans</name>
    <dbReference type="NCBI Taxonomy" id="1958756"/>
    <lineage>
        <taxon>Bacteria</taxon>
        <taxon>Pseudomonadati</taxon>
        <taxon>Pseudomonadota</taxon>
        <taxon>Acidithiobacillia</taxon>
        <taxon>Acidithiobacillales</taxon>
        <taxon>Acidithiobacillaceae</taxon>
        <taxon>Acidithiobacillus</taxon>
    </lineage>
</organism>
<keyword evidence="1 6" id="KW-0597">Phosphoprotein</keyword>
<evidence type="ECO:0000313" key="8">
    <source>
        <dbReference type="EMBL" id="MBU2760035.1"/>
    </source>
</evidence>
<evidence type="ECO:0000256" key="4">
    <source>
        <dbReference type="ARBA" id="ARBA00023125"/>
    </source>
</evidence>
<dbReference type="Gene3D" id="3.40.50.2300">
    <property type="match status" value="1"/>
</dbReference>
<feature type="domain" description="Response regulatory" evidence="7">
    <location>
        <begin position="1"/>
        <end position="114"/>
    </location>
</feature>